<keyword evidence="4" id="KW-0812">Transmembrane</keyword>
<dbReference type="RefSeq" id="WP_263339144.1">
    <property type="nucleotide sequence ID" value="NZ_JAGSYH010000005.1"/>
</dbReference>
<dbReference type="PANTHER" id="PTHR32347:SF27">
    <property type="entry name" value="RND EFFLUX PUMP MEMBRANE FUSION PROTEIN BARREL-SANDWICH DOMAIN-CONTAINING PROTEIN"/>
    <property type="match status" value="1"/>
</dbReference>
<comment type="caution">
    <text evidence="6">The sequence shown here is derived from an EMBL/GenBank/DDBJ whole genome shotgun (WGS) entry which is preliminary data.</text>
</comment>
<dbReference type="SUPFAM" id="SSF111369">
    <property type="entry name" value="HlyD-like secretion proteins"/>
    <property type="match status" value="1"/>
</dbReference>
<evidence type="ECO:0000313" key="6">
    <source>
        <dbReference type="EMBL" id="MFC5862955.1"/>
    </source>
</evidence>
<comment type="subcellular location">
    <subcellularLocation>
        <location evidence="1">Cell envelope</location>
    </subcellularLocation>
</comment>
<accession>A0ABW1EFQ5</accession>
<feature type="transmembrane region" description="Helical" evidence="4">
    <location>
        <begin position="13"/>
        <end position="30"/>
    </location>
</feature>
<keyword evidence="4" id="KW-0472">Membrane</keyword>
<keyword evidence="3" id="KW-0175">Coiled coil</keyword>
<evidence type="ECO:0000313" key="7">
    <source>
        <dbReference type="Proteomes" id="UP001596091"/>
    </source>
</evidence>
<comment type="similarity">
    <text evidence="2">Belongs to the membrane fusion protein (MFP) (TC 8.A.1) family.</text>
</comment>
<organism evidence="6 7">
    <name type="scientific">Acidicapsa dinghuensis</name>
    <dbReference type="NCBI Taxonomy" id="2218256"/>
    <lineage>
        <taxon>Bacteria</taxon>
        <taxon>Pseudomonadati</taxon>
        <taxon>Acidobacteriota</taxon>
        <taxon>Terriglobia</taxon>
        <taxon>Terriglobales</taxon>
        <taxon>Acidobacteriaceae</taxon>
        <taxon>Acidicapsa</taxon>
    </lineage>
</organism>
<evidence type="ECO:0000256" key="1">
    <source>
        <dbReference type="ARBA" id="ARBA00004196"/>
    </source>
</evidence>
<dbReference type="Gene3D" id="2.40.30.170">
    <property type="match status" value="1"/>
</dbReference>
<dbReference type="Gene3D" id="2.40.50.100">
    <property type="match status" value="1"/>
</dbReference>
<evidence type="ECO:0000256" key="3">
    <source>
        <dbReference type="ARBA" id="ARBA00023054"/>
    </source>
</evidence>
<dbReference type="InterPro" id="IPR058649">
    <property type="entry name" value="CzcB_C"/>
</dbReference>
<evidence type="ECO:0000259" key="5">
    <source>
        <dbReference type="Pfam" id="PF25975"/>
    </source>
</evidence>
<feature type="domain" description="CzcB-like C-terminal circularly permuted SH3-like" evidence="5">
    <location>
        <begin position="343"/>
        <end position="396"/>
    </location>
</feature>
<dbReference type="PANTHER" id="PTHR32347">
    <property type="entry name" value="EFFLUX SYSTEM COMPONENT YKNX-RELATED"/>
    <property type="match status" value="1"/>
</dbReference>
<protein>
    <submittedName>
        <fullName evidence="6">Efflux RND transporter periplasmic adaptor subunit</fullName>
    </submittedName>
</protein>
<keyword evidence="7" id="KW-1185">Reference proteome</keyword>
<dbReference type="Gene3D" id="2.40.420.20">
    <property type="match status" value="1"/>
</dbReference>
<dbReference type="InterPro" id="IPR050465">
    <property type="entry name" value="UPF0194_transport"/>
</dbReference>
<dbReference type="EMBL" id="JBHSPH010000003">
    <property type="protein sequence ID" value="MFC5862955.1"/>
    <property type="molecule type" value="Genomic_DNA"/>
</dbReference>
<reference evidence="7" key="1">
    <citation type="journal article" date="2019" name="Int. J. Syst. Evol. Microbiol.">
        <title>The Global Catalogue of Microorganisms (GCM) 10K type strain sequencing project: providing services to taxonomists for standard genome sequencing and annotation.</title>
        <authorList>
            <consortium name="The Broad Institute Genomics Platform"/>
            <consortium name="The Broad Institute Genome Sequencing Center for Infectious Disease"/>
            <person name="Wu L."/>
            <person name="Ma J."/>
        </authorList>
    </citation>
    <scope>NUCLEOTIDE SEQUENCE [LARGE SCALE GENOMIC DNA]</scope>
    <source>
        <strain evidence="7">JCM 4087</strain>
    </source>
</reference>
<dbReference type="Proteomes" id="UP001596091">
    <property type="component" value="Unassembled WGS sequence"/>
</dbReference>
<dbReference type="Pfam" id="PF25975">
    <property type="entry name" value="CzcB_C"/>
    <property type="match status" value="1"/>
</dbReference>
<dbReference type="InterPro" id="IPR006143">
    <property type="entry name" value="RND_pump_MFP"/>
</dbReference>
<keyword evidence="4" id="KW-1133">Transmembrane helix</keyword>
<name>A0ABW1EFQ5_9BACT</name>
<evidence type="ECO:0000256" key="4">
    <source>
        <dbReference type="SAM" id="Phobius"/>
    </source>
</evidence>
<proteinExistence type="inferred from homology"/>
<dbReference type="NCBIfam" id="TIGR01730">
    <property type="entry name" value="RND_mfp"/>
    <property type="match status" value="1"/>
</dbReference>
<gene>
    <name evidence="6" type="ORF">ACFPT7_11680</name>
</gene>
<sequence length="414" mass="44407">MAETTSRQITGRVWLWIGAAVLLVVIFFVARNMTRDRTPVHAATASRTELYSTVPTNGIVEPVENYEYHAPAATSVRVIYAQQGQAVKAGTVLMQLDDVSARARVATAESALAAAQATLDATRNGGSFQEQQSLDSSISRARLDLADAQRQLAALQKLQASGAASASEVAAAQQRVALNQDNLNSFQTRQQARYAPVELQRAQSAVSDAQANLTAARAILNQMSYSAPIDGTVYSIPVGRSDYVEEGKLLLQMTNLSHLRVRAYFDEPEIGGLKIGQKIAIVWDARPGREWHGHITQVPSTIITYNTRNVGEVLVAIDDPDGGLLPDTHVTVTATTSSAPNSLTVPREALHSENGKPYVYRIVNDSLVRTSVVTGTLNLTDVAITSGLKDGDVVATGSLNGLPLEDGLPIKVVR</sequence>
<evidence type="ECO:0000256" key="2">
    <source>
        <dbReference type="ARBA" id="ARBA00009477"/>
    </source>
</evidence>